<dbReference type="KEGG" id="dpx:DAPPUDRAFT_309211"/>
<dbReference type="STRING" id="6669.E9HAS8"/>
<dbReference type="InterPro" id="IPR001254">
    <property type="entry name" value="Trypsin_dom"/>
</dbReference>
<keyword evidence="5" id="KW-1185">Reference proteome</keyword>
<dbReference type="Gene3D" id="2.40.10.10">
    <property type="entry name" value="Trypsin-like serine proteases"/>
    <property type="match status" value="1"/>
</dbReference>
<gene>
    <name evidence="4" type="ORF">DAPPUDRAFT_309211</name>
</gene>
<dbReference type="PRINTS" id="PR00722">
    <property type="entry name" value="CHYMOTRYPSIN"/>
</dbReference>
<dbReference type="PANTHER" id="PTHR24258">
    <property type="entry name" value="SERINE PROTEASE-RELATED"/>
    <property type="match status" value="1"/>
</dbReference>
<name>E9HAS8_DAPPU</name>
<dbReference type="GO" id="GO:0004252">
    <property type="term" value="F:serine-type endopeptidase activity"/>
    <property type="evidence" value="ECO:0007669"/>
    <property type="project" value="InterPro"/>
</dbReference>
<dbReference type="HOGENOM" id="CLU_006842_7_0_1"/>
<feature type="signal peptide" evidence="2">
    <location>
        <begin position="1"/>
        <end position="17"/>
    </location>
</feature>
<dbReference type="SMART" id="SM00020">
    <property type="entry name" value="Tryp_SPc"/>
    <property type="match status" value="1"/>
</dbReference>
<dbReference type="AlphaFoldDB" id="E9HAS8"/>
<protein>
    <recommendedName>
        <fullName evidence="3">Peptidase S1 domain-containing protein</fullName>
    </recommendedName>
</protein>
<accession>E9HAS8</accession>
<evidence type="ECO:0000313" key="5">
    <source>
        <dbReference type="Proteomes" id="UP000000305"/>
    </source>
</evidence>
<dbReference type="InterPro" id="IPR001314">
    <property type="entry name" value="Peptidase_S1A"/>
</dbReference>
<dbReference type="Pfam" id="PF00089">
    <property type="entry name" value="Trypsin"/>
    <property type="match status" value="1"/>
</dbReference>
<reference evidence="4 5" key="1">
    <citation type="journal article" date="2011" name="Science">
        <title>The ecoresponsive genome of Daphnia pulex.</title>
        <authorList>
            <person name="Colbourne J.K."/>
            <person name="Pfrender M.E."/>
            <person name="Gilbert D."/>
            <person name="Thomas W.K."/>
            <person name="Tucker A."/>
            <person name="Oakley T.H."/>
            <person name="Tokishita S."/>
            <person name="Aerts A."/>
            <person name="Arnold G.J."/>
            <person name="Basu M.K."/>
            <person name="Bauer D.J."/>
            <person name="Caceres C.E."/>
            <person name="Carmel L."/>
            <person name="Casola C."/>
            <person name="Choi J.H."/>
            <person name="Detter J.C."/>
            <person name="Dong Q."/>
            <person name="Dusheyko S."/>
            <person name="Eads B.D."/>
            <person name="Frohlich T."/>
            <person name="Geiler-Samerotte K.A."/>
            <person name="Gerlach D."/>
            <person name="Hatcher P."/>
            <person name="Jogdeo S."/>
            <person name="Krijgsveld J."/>
            <person name="Kriventseva E.V."/>
            <person name="Kultz D."/>
            <person name="Laforsch C."/>
            <person name="Lindquist E."/>
            <person name="Lopez J."/>
            <person name="Manak J.R."/>
            <person name="Muller J."/>
            <person name="Pangilinan J."/>
            <person name="Patwardhan R.P."/>
            <person name="Pitluck S."/>
            <person name="Pritham E.J."/>
            <person name="Rechtsteiner A."/>
            <person name="Rho M."/>
            <person name="Rogozin I.B."/>
            <person name="Sakarya O."/>
            <person name="Salamov A."/>
            <person name="Schaack S."/>
            <person name="Shapiro H."/>
            <person name="Shiga Y."/>
            <person name="Skalitzky C."/>
            <person name="Smith Z."/>
            <person name="Souvorov A."/>
            <person name="Sung W."/>
            <person name="Tang Z."/>
            <person name="Tsuchiya D."/>
            <person name="Tu H."/>
            <person name="Vos H."/>
            <person name="Wang M."/>
            <person name="Wolf Y.I."/>
            <person name="Yamagata H."/>
            <person name="Yamada T."/>
            <person name="Ye Y."/>
            <person name="Shaw J.R."/>
            <person name="Andrews J."/>
            <person name="Crease T.J."/>
            <person name="Tang H."/>
            <person name="Lucas S.M."/>
            <person name="Robertson H.M."/>
            <person name="Bork P."/>
            <person name="Koonin E.V."/>
            <person name="Zdobnov E.M."/>
            <person name="Grigoriev I.V."/>
            <person name="Lynch M."/>
            <person name="Boore J.L."/>
        </authorList>
    </citation>
    <scope>NUCLEOTIDE SEQUENCE [LARGE SCALE GENOMIC DNA]</scope>
</reference>
<evidence type="ECO:0000259" key="3">
    <source>
        <dbReference type="PROSITE" id="PS50240"/>
    </source>
</evidence>
<organism evidence="4 5">
    <name type="scientific">Daphnia pulex</name>
    <name type="common">Water flea</name>
    <dbReference type="NCBI Taxonomy" id="6669"/>
    <lineage>
        <taxon>Eukaryota</taxon>
        <taxon>Metazoa</taxon>
        <taxon>Ecdysozoa</taxon>
        <taxon>Arthropoda</taxon>
        <taxon>Crustacea</taxon>
        <taxon>Branchiopoda</taxon>
        <taxon>Diplostraca</taxon>
        <taxon>Cladocera</taxon>
        <taxon>Anomopoda</taxon>
        <taxon>Daphniidae</taxon>
        <taxon>Daphnia</taxon>
    </lineage>
</organism>
<keyword evidence="2" id="KW-0732">Signal</keyword>
<feature type="chain" id="PRO_5003241836" description="Peptidase S1 domain-containing protein" evidence="2">
    <location>
        <begin position="18"/>
        <end position="266"/>
    </location>
</feature>
<dbReference type="GO" id="GO:0006508">
    <property type="term" value="P:proteolysis"/>
    <property type="evidence" value="ECO:0007669"/>
    <property type="project" value="InterPro"/>
</dbReference>
<dbReference type="CDD" id="cd00190">
    <property type="entry name" value="Tryp_SPc"/>
    <property type="match status" value="1"/>
</dbReference>
<keyword evidence="1" id="KW-1015">Disulfide bond</keyword>
<dbReference type="PROSITE" id="PS50240">
    <property type="entry name" value="TRYPSIN_DOM"/>
    <property type="match status" value="1"/>
</dbReference>
<evidence type="ECO:0000256" key="2">
    <source>
        <dbReference type="SAM" id="SignalP"/>
    </source>
</evidence>
<dbReference type="InterPro" id="IPR009003">
    <property type="entry name" value="Peptidase_S1_PA"/>
</dbReference>
<dbReference type="eggNOG" id="KOG3627">
    <property type="taxonomic scope" value="Eukaryota"/>
</dbReference>
<evidence type="ECO:0000256" key="1">
    <source>
        <dbReference type="ARBA" id="ARBA00023157"/>
    </source>
</evidence>
<dbReference type="FunCoup" id="E9HAS8">
    <property type="interactions" value="79"/>
</dbReference>
<dbReference type="FunFam" id="2.40.10.10:FF:000068">
    <property type="entry name" value="transmembrane protease serine 2"/>
    <property type="match status" value="1"/>
</dbReference>
<evidence type="ECO:0000313" key="4">
    <source>
        <dbReference type="EMBL" id="EFX71082.1"/>
    </source>
</evidence>
<dbReference type="PhylomeDB" id="E9HAS8"/>
<feature type="domain" description="Peptidase S1" evidence="3">
    <location>
        <begin position="26"/>
        <end position="260"/>
    </location>
</feature>
<dbReference type="EMBL" id="GL732613">
    <property type="protein sequence ID" value="EFX71082.1"/>
    <property type="molecule type" value="Genomic_DNA"/>
</dbReference>
<dbReference type="InParanoid" id="E9HAS8"/>
<dbReference type="SUPFAM" id="SSF50494">
    <property type="entry name" value="Trypsin-like serine proteases"/>
    <property type="match status" value="1"/>
</dbReference>
<dbReference type="OrthoDB" id="6755574at2759"/>
<dbReference type="Proteomes" id="UP000000305">
    <property type="component" value="Unassembled WGS sequence"/>
</dbReference>
<proteinExistence type="predicted"/>
<dbReference type="PANTHER" id="PTHR24258:SF140">
    <property type="entry name" value="BCDNA.GH08420-RELATED"/>
    <property type="match status" value="1"/>
</dbReference>
<sequence>MKSVLLLISIACSVVAGLLPVLNQRIIGGNLATTGKFPYVVSIIENDRHFCGGFIYSNRWIVTTASCVAGKLPSALRIAAGSLGWNQEPDVQSVPVYNVYVFDGYNSTFQLNDIALLKLTKDIVFDSIESNANFVKYSEVNTDDLRAAVIGWGATNEEGNVTTELRYGEVYITESTQCGHYSEPEFKLFSMICASPDTIDPPIAAGSPCQYDEGSPLVQVIGTQHIAVGVMSKAKSCSLDSVSVYTRLSNFYSWLQTTAGQQPVPV</sequence>
<dbReference type="InterPro" id="IPR043504">
    <property type="entry name" value="Peptidase_S1_PA_chymotrypsin"/>
</dbReference>